<dbReference type="OrthoDB" id="9776255at2"/>
<comment type="caution">
    <text evidence="4">The sequence shown here is derived from an EMBL/GenBank/DDBJ whole genome shotgun (WGS) entry which is preliminary data.</text>
</comment>
<dbReference type="Gene3D" id="2.60.120.200">
    <property type="match status" value="1"/>
</dbReference>
<dbReference type="Gene3D" id="2.60.120.430">
    <property type="entry name" value="Galactose-binding lectin"/>
    <property type="match status" value="1"/>
</dbReference>
<reference evidence="4 5" key="1">
    <citation type="submission" date="2019-04" db="EMBL/GenBank/DDBJ databases">
        <authorList>
            <person name="Feng G."/>
            <person name="Zhang J."/>
            <person name="Zhu H."/>
        </authorList>
    </citation>
    <scope>NUCLEOTIDE SEQUENCE [LARGE SCALE GENOMIC DNA]</scope>
    <source>
        <strain evidence="4 5">JCM 31653</strain>
    </source>
</reference>
<proteinExistence type="inferred from homology"/>
<dbReference type="AlphaFoldDB" id="A0A4Z0PXC9"/>
<dbReference type="Proteomes" id="UP000297549">
    <property type="component" value="Unassembled WGS sequence"/>
</dbReference>
<dbReference type="EMBL" id="SRLC01000002">
    <property type="protein sequence ID" value="TGE21591.1"/>
    <property type="molecule type" value="Genomic_DNA"/>
</dbReference>
<dbReference type="InterPro" id="IPR022409">
    <property type="entry name" value="PKD/Chitinase_dom"/>
</dbReference>
<feature type="chain" id="PRO_5021221855" evidence="2">
    <location>
        <begin position="35"/>
        <end position="1156"/>
    </location>
</feature>
<dbReference type="Pfam" id="PF00722">
    <property type="entry name" value="Glyco_hydro_16"/>
    <property type="match status" value="1"/>
</dbReference>
<feature type="signal peptide" evidence="2">
    <location>
        <begin position="1"/>
        <end position="34"/>
    </location>
</feature>
<comment type="similarity">
    <text evidence="1">Belongs to the glycosyl hydrolase 16 family.</text>
</comment>
<dbReference type="InterPro" id="IPR013320">
    <property type="entry name" value="ConA-like_dom_sf"/>
</dbReference>
<dbReference type="PANTHER" id="PTHR10963:SF55">
    <property type="entry name" value="GLYCOSIDE HYDROLASE FAMILY 16 PROTEIN"/>
    <property type="match status" value="1"/>
</dbReference>
<evidence type="ECO:0000256" key="1">
    <source>
        <dbReference type="ARBA" id="ARBA00006865"/>
    </source>
</evidence>
<sequence length="1156" mass="120756">MKNLRAYPLNVGRAGGRWLLLLLLACLGPRAASAQTLVWEENFDGSNINPDTWTFDFGDGCERALCGWGNQELQYYTSRPENARLDNGNLRIEARREAFQGKAFTSARLKTLGRMHFKYGTLEARIKVSNLQNGLWPAFWMLGATGQWPASGEIDMMEMGSAASYPANVNNWAGAALHWENNDKHEFVTQLHQSATPLTDAYHVYKLQWTATEIKVFIDNVQYFSQNITAADMEEFHRPQFVLLNLAVGGIYTGKMGVGDITAPLPSAMLVDYLRLYQNPGDELYLGKNNAFAGDYGVLSERASITNKLAFDGQDASLYYWNNLTNITTPPPVPFEGQNVLAVHANAGDWFGMGIDNAPKNLGNFATGALKFQFKTTYAGQFKIGVKSGHGESWINFPAGGPAQYGLVRDGSWHEVTIPLSTFNQPNMGMNIDLLSMNGLFMFAGDPAAGPADFFFDDMRYTGGVAANPAPTVSLTAPAPDAIVALPASLTLTATAADANGSVAKVEFFQGTTKLGEDLTAPYSYTWASVPAGVYSLTARATDDEGTATTSSPVTVYVTAAGNTAPTVALTAPTANARFLTPASITLSADAADTGGGIYKVEFFQGTTLLATDFTAPYSFTWSGAAVGSYAVSARATDTGGLTATSAAVSITVADPIVPTVSITAPTSGTTLTAPADVTIAATAATTNGTIAKVEFFQGSTKLGEDLTAPYTYAWTGVAPGTYSLTAKATAADGYATTSAPVALTVRAIPCSNLAANGEYRYEVFTSGGNVTYTFFPLGATAGGNLALIFIREGTIGAYPGYTMVKNADGSFSFTKPIASGVVTSFYFTYQYGAGGPEHNTAATPHSYTVGTLCTGGGANNLPPTVSLTSPTAADSFVAPAAISLAATAADADGTIAKVEFFQGSTKLAEDLSAPYTYAWTGVATGAYELTAVATDNSGTSTTSAAVTVLVRSTDGSCATTADYSFRAVTVGANVTYTFHPLGAVAGGNLALIYIREGSNGAYPGYPMVKNAVGDFTFTKAIASGIVTSVYFTYQAGPNGPEKNTAATPHTYLVGSSCGVTTSTASAAATAAATLHPNPLGQGAAVLTFPVAQASPYTVALYDLKGARLATVASGQATAGQLVSVPVPAETLANGIYLVQVTTGSTVLTKRLVISR</sequence>
<dbReference type="GO" id="GO:0004553">
    <property type="term" value="F:hydrolase activity, hydrolyzing O-glycosyl compounds"/>
    <property type="evidence" value="ECO:0007669"/>
    <property type="project" value="InterPro"/>
</dbReference>
<name>A0A4Z0PXC9_9BACT</name>
<dbReference type="InterPro" id="IPR050546">
    <property type="entry name" value="Glycosyl_Hydrlase_16"/>
</dbReference>
<keyword evidence="4" id="KW-0378">Hydrolase</keyword>
<dbReference type="GO" id="GO:0005975">
    <property type="term" value="P:carbohydrate metabolic process"/>
    <property type="evidence" value="ECO:0007669"/>
    <property type="project" value="InterPro"/>
</dbReference>
<dbReference type="InterPro" id="IPR026444">
    <property type="entry name" value="Secre_tail"/>
</dbReference>
<dbReference type="PROSITE" id="PS51762">
    <property type="entry name" value="GH16_2"/>
    <property type="match status" value="1"/>
</dbReference>
<keyword evidence="2" id="KW-0732">Signal</keyword>
<dbReference type="PANTHER" id="PTHR10963">
    <property type="entry name" value="GLYCOSYL HYDROLASE-RELATED"/>
    <property type="match status" value="1"/>
</dbReference>
<dbReference type="SUPFAM" id="SSF49785">
    <property type="entry name" value="Galactose-binding domain-like"/>
    <property type="match status" value="1"/>
</dbReference>
<evidence type="ECO:0000313" key="5">
    <source>
        <dbReference type="Proteomes" id="UP000297549"/>
    </source>
</evidence>
<dbReference type="InterPro" id="IPR008979">
    <property type="entry name" value="Galactose-bd-like_sf"/>
</dbReference>
<dbReference type="NCBIfam" id="TIGR04183">
    <property type="entry name" value="Por_Secre_tail"/>
    <property type="match status" value="1"/>
</dbReference>
<dbReference type="CDD" id="cd08023">
    <property type="entry name" value="GH16_laminarinase_like"/>
    <property type="match status" value="1"/>
</dbReference>
<dbReference type="RefSeq" id="WP_135464137.1">
    <property type="nucleotide sequence ID" value="NZ_SRLC01000002.1"/>
</dbReference>
<evidence type="ECO:0000259" key="3">
    <source>
        <dbReference type="PROSITE" id="PS51762"/>
    </source>
</evidence>
<dbReference type="SMART" id="SM00089">
    <property type="entry name" value="PKD"/>
    <property type="match status" value="4"/>
</dbReference>
<evidence type="ECO:0000313" key="4">
    <source>
        <dbReference type="EMBL" id="TGE21591.1"/>
    </source>
</evidence>
<dbReference type="SUPFAM" id="SSF49899">
    <property type="entry name" value="Concanavalin A-like lectins/glucanases"/>
    <property type="match status" value="1"/>
</dbReference>
<accession>A0A4Z0PXC9</accession>
<gene>
    <name evidence="4" type="ORF">E5K00_15030</name>
</gene>
<evidence type="ECO:0000256" key="2">
    <source>
        <dbReference type="SAM" id="SignalP"/>
    </source>
</evidence>
<dbReference type="Pfam" id="PF17957">
    <property type="entry name" value="Big_7"/>
    <property type="match status" value="4"/>
</dbReference>
<keyword evidence="5" id="KW-1185">Reference proteome</keyword>
<organism evidence="4 5">
    <name type="scientific">Hymenobacter aquaticus</name>
    <dbReference type="NCBI Taxonomy" id="1867101"/>
    <lineage>
        <taxon>Bacteria</taxon>
        <taxon>Pseudomonadati</taxon>
        <taxon>Bacteroidota</taxon>
        <taxon>Cytophagia</taxon>
        <taxon>Cytophagales</taxon>
        <taxon>Hymenobacteraceae</taxon>
        <taxon>Hymenobacter</taxon>
    </lineage>
</organism>
<protein>
    <submittedName>
        <fullName evidence="4">Glycosyl hydrolase family protein</fullName>
    </submittedName>
</protein>
<feature type="domain" description="GH16" evidence="3">
    <location>
        <begin position="37"/>
        <end position="282"/>
    </location>
</feature>
<dbReference type="Gene3D" id="2.60.40.10">
    <property type="entry name" value="Immunoglobulins"/>
    <property type="match status" value="4"/>
</dbReference>
<dbReference type="InterPro" id="IPR000757">
    <property type="entry name" value="Beta-glucanase-like"/>
</dbReference>
<dbReference type="InterPro" id="IPR013783">
    <property type="entry name" value="Ig-like_fold"/>
</dbReference>